<dbReference type="Gene3D" id="3.40.50.10140">
    <property type="entry name" value="Toll/interleukin-1 receptor homology (TIR) domain"/>
    <property type="match status" value="1"/>
</dbReference>
<dbReference type="GO" id="GO:0007165">
    <property type="term" value="P:signal transduction"/>
    <property type="evidence" value="ECO:0007669"/>
    <property type="project" value="InterPro"/>
</dbReference>
<dbReference type="AlphaFoldDB" id="A0A432MD90"/>
<comment type="caution">
    <text evidence="3">The sequence shown here is derived from an EMBL/GenBank/DDBJ whole genome shotgun (WGS) entry which is preliminary data.</text>
</comment>
<dbReference type="SMART" id="SM00255">
    <property type="entry name" value="TIR"/>
    <property type="match status" value="1"/>
</dbReference>
<dbReference type="EMBL" id="RYZH01000084">
    <property type="protein sequence ID" value="RUL81773.1"/>
    <property type="molecule type" value="Genomic_DNA"/>
</dbReference>
<accession>A0A432MD90</accession>
<reference evidence="3 4" key="1">
    <citation type="submission" date="2018-12" db="EMBL/GenBank/DDBJ databases">
        <authorList>
            <person name="Toschakov S.V."/>
        </authorList>
    </citation>
    <scope>NUCLEOTIDE SEQUENCE [LARGE SCALE GENOMIC DNA]</scope>
    <source>
        <strain evidence="3 4">GM2012</strain>
    </source>
</reference>
<evidence type="ECO:0000256" key="1">
    <source>
        <dbReference type="SAM" id="MobiDB-lite"/>
    </source>
</evidence>
<dbReference type="InterPro" id="IPR035897">
    <property type="entry name" value="Toll_tir_struct_dom_sf"/>
</dbReference>
<sequence>MANGEFEYDVAVSFAGEDRATAERFAEILMAEGLGVFYDTWEQATLWGRDLYQHLDEVYSKRARFCVMFLSAHYAAKAWTNHELKSAQARAFQENEEYILPLRLDDTVIPGIRPTLGYLDLRKLKVEDAAQLAIQKIMAARSRGTGDKALAQPPASGAMAAAVRTGKLRIKRQFTEQECDSFLALSQREPKWGWARLTVSMEGEAPSWWTGSQRQSPAPRRAPPM</sequence>
<proteinExistence type="predicted"/>
<protein>
    <submittedName>
        <fullName evidence="3">TIR domain-containing protein</fullName>
    </submittedName>
</protein>
<dbReference type="Pfam" id="PF13676">
    <property type="entry name" value="TIR_2"/>
    <property type="match status" value="1"/>
</dbReference>
<evidence type="ECO:0000259" key="2">
    <source>
        <dbReference type="SMART" id="SM00255"/>
    </source>
</evidence>
<feature type="region of interest" description="Disordered" evidence="1">
    <location>
        <begin position="205"/>
        <end position="225"/>
    </location>
</feature>
<feature type="domain" description="TIR" evidence="2">
    <location>
        <begin position="7"/>
        <end position="144"/>
    </location>
</feature>
<reference evidence="3 4" key="2">
    <citation type="submission" date="2019-01" db="EMBL/GenBank/DDBJ databases">
        <title>Tautonia sociabilis, a novel thermotolerant planctomycete of Isosphaeraceae family, isolated from a 4000 m deep subterranean habitat.</title>
        <authorList>
            <person name="Kovaleva O.L."/>
            <person name="Elcheninov A.G."/>
            <person name="Van Heerden E."/>
            <person name="Toshchakov S.V."/>
            <person name="Novikov A."/>
            <person name="Bonch-Osmolovskaya E.A."/>
            <person name="Kublanov I.V."/>
        </authorList>
    </citation>
    <scope>NUCLEOTIDE SEQUENCE [LARGE SCALE GENOMIC DNA]</scope>
    <source>
        <strain evidence="3 4">GM2012</strain>
    </source>
</reference>
<dbReference type="SUPFAM" id="SSF52200">
    <property type="entry name" value="Toll/Interleukin receptor TIR domain"/>
    <property type="match status" value="1"/>
</dbReference>
<evidence type="ECO:0000313" key="3">
    <source>
        <dbReference type="EMBL" id="RUL81773.1"/>
    </source>
</evidence>
<name>A0A432MD90_9BACT</name>
<gene>
    <name evidence="3" type="ORF">TsocGM_24575</name>
</gene>
<dbReference type="Proteomes" id="UP000280296">
    <property type="component" value="Unassembled WGS sequence"/>
</dbReference>
<evidence type="ECO:0000313" key="4">
    <source>
        <dbReference type="Proteomes" id="UP000280296"/>
    </source>
</evidence>
<keyword evidence="4" id="KW-1185">Reference proteome</keyword>
<organism evidence="3 4">
    <name type="scientific">Tautonia sociabilis</name>
    <dbReference type="NCBI Taxonomy" id="2080755"/>
    <lineage>
        <taxon>Bacteria</taxon>
        <taxon>Pseudomonadati</taxon>
        <taxon>Planctomycetota</taxon>
        <taxon>Planctomycetia</taxon>
        <taxon>Isosphaerales</taxon>
        <taxon>Isosphaeraceae</taxon>
        <taxon>Tautonia</taxon>
    </lineage>
</organism>
<dbReference type="InterPro" id="IPR000157">
    <property type="entry name" value="TIR_dom"/>
</dbReference>
<dbReference type="OrthoDB" id="221407at2"/>
<feature type="non-terminal residue" evidence="3">
    <location>
        <position position="225"/>
    </location>
</feature>